<dbReference type="InParanoid" id="A0A6P8I454"/>
<gene>
    <name evidence="3" type="primary">LOC116298903</name>
</gene>
<organism evidence="2 3">
    <name type="scientific">Actinia tenebrosa</name>
    <name type="common">Australian red waratah sea anemone</name>
    <dbReference type="NCBI Taxonomy" id="6105"/>
    <lineage>
        <taxon>Eukaryota</taxon>
        <taxon>Metazoa</taxon>
        <taxon>Cnidaria</taxon>
        <taxon>Anthozoa</taxon>
        <taxon>Hexacorallia</taxon>
        <taxon>Actiniaria</taxon>
        <taxon>Actiniidae</taxon>
        <taxon>Actinia</taxon>
    </lineage>
</organism>
<dbReference type="InterPro" id="IPR008979">
    <property type="entry name" value="Galactose-bd-like_sf"/>
</dbReference>
<dbReference type="SUPFAM" id="SSF57414">
    <property type="entry name" value="Hairpin loop containing domain-like"/>
    <property type="match status" value="1"/>
</dbReference>
<dbReference type="CDD" id="cd00057">
    <property type="entry name" value="FA58C"/>
    <property type="match status" value="1"/>
</dbReference>
<dbReference type="RefSeq" id="XP_031563344.1">
    <property type="nucleotide sequence ID" value="XM_031707484.1"/>
</dbReference>
<dbReference type="PANTHER" id="PTHR24543:SF291">
    <property type="entry name" value="SMOKE ALARM, ISOFORM D"/>
    <property type="match status" value="1"/>
</dbReference>
<dbReference type="SMART" id="SM00231">
    <property type="entry name" value="FA58C"/>
    <property type="match status" value="1"/>
</dbReference>
<dbReference type="InterPro" id="IPR000421">
    <property type="entry name" value="FA58C"/>
</dbReference>
<evidence type="ECO:0000313" key="3">
    <source>
        <dbReference type="RefSeq" id="XP_031563344.1"/>
    </source>
</evidence>
<accession>A0A6P8I454</accession>
<reference evidence="3" key="1">
    <citation type="submission" date="2025-08" db="UniProtKB">
        <authorList>
            <consortium name="RefSeq"/>
        </authorList>
    </citation>
    <scope>IDENTIFICATION</scope>
    <source>
        <tissue evidence="3">Tentacle</tissue>
    </source>
</reference>
<dbReference type="InterPro" id="IPR003609">
    <property type="entry name" value="Pan_app"/>
</dbReference>
<dbReference type="PANTHER" id="PTHR24543">
    <property type="entry name" value="MULTICOPPER OXIDASE-RELATED"/>
    <property type="match status" value="1"/>
</dbReference>
<dbReference type="Pfam" id="PF00754">
    <property type="entry name" value="F5_F8_type_C"/>
    <property type="match status" value="1"/>
</dbReference>
<evidence type="ECO:0000313" key="2">
    <source>
        <dbReference type="Proteomes" id="UP000515163"/>
    </source>
</evidence>
<dbReference type="Proteomes" id="UP000515163">
    <property type="component" value="Unplaced"/>
</dbReference>
<dbReference type="SUPFAM" id="SSF49785">
    <property type="entry name" value="Galactose-binding domain-like"/>
    <property type="match status" value="1"/>
</dbReference>
<proteinExistence type="predicted"/>
<feature type="domain" description="F5/8 type C" evidence="1">
    <location>
        <begin position="171"/>
        <end position="318"/>
    </location>
</feature>
<dbReference type="KEGG" id="aten:116298903"/>
<dbReference type="Gene3D" id="2.60.120.260">
    <property type="entry name" value="Galactose-binding domain-like"/>
    <property type="match status" value="1"/>
</dbReference>
<dbReference type="PROSITE" id="PS50022">
    <property type="entry name" value="FA58C_3"/>
    <property type="match status" value="1"/>
</dbReference>
<dbReference type="GeneID" id="116298903"/>
<dbReference type="AlphaFoldDB" id="A0A6P8I454"/>
<protein>
    <submittedName>
        <fullName evidence="3">Uncharacterized protein LOC116298903</fullName>
    </submittedName>
</protein>
<evidence type="ECO:0000259" key="1">
    <source>
        <dbReference type="PROSITE" id="PS50022"/>
    </source>
</evidence>
<keyword evidence="2" id="KW-1185">Reference proteome</keyword>
<sequence length="320" mass="35561">MPNSKSQFSSSFRQKILILISLGIGFSLAQVTEYFSKDGTFVFGNFVQKKSNFALQRNDSLLAHLEVDSDTECQELCTTNPRCLSVNYGEDPSNVGKVQCEMFGYGRTDFQEHFVSKTGFTHLRLKTACTNNPCYSGVVCNPVLGNPARDYSCICPHSDNTNVQNCDSGDVKCNALGMEALTILDSQITASSEHVSGTHPRTHARVNYAGSWVPNSAVDAWIMIDLLKSTTILAVATQGRHDSAEYVSTYEVYYRMDYLAPFTAYQEDGVVKTLIGNSNGVDVVRHELKVPFVAKAVRFLPKTWTHTGFGWRLELYGCYN</sequence>
<dbReference type="OrthoDB" id="26719at2759"/>
<name>A0A6P8I454_ACTTE</name>
<dbReference type="PROSITE" id="PS01285">
    <property type="entry name" value="FA58C_1"/>
    <property type="match status" value="1"/>
</dbReference>
<dbReference type="Pfam" id="PF00024">
    <property type="entry name" value="PAN_1"/>
    <property type="match status" value="1"/>
</dbReference>